<reference evidence="6" key="1">
    <citation type="journal article" date="2012" name="Proc. Natl. Acad. Sci. U.S.A.">
        <title>Genome sequence of the button mushroom Agaricus bisporus reveals mechanisms governing adaptation to a humic-rich ecological niche.</title>
        <authorList>
            <person name="Morin E."/>
            <person name="Kohler A."/>
            <person name="Baker A.R."/>
            <person name="Foulongne-Oriol M."/>
            <person name="Lombard V."/>
            <person name="Nagy L.G."/>
            <person name="Ohm R.A."/>
            <person name="Patyshakuliyeva A."/>
            <person name="Brun A."/>
            <person name="Aerts A.L."/>
            <person name="Bailey A.M."/>
            <person name="Billette C."/>
            <person name="Coutinho P.M."/>
            <person name="Deakin G."/>
            <person name="Doddapaneni H."/>
            <person name="Floudas D."/>
            <person name="Grimwood J."/>
            <person name="Hilden K."/>
            <person name="Kuees U."/>
            <person name="LaButti K.M."/>
            <person name="Lapidus A."/>
            <person name="Lindquist E.A."/>
            <person name="Lucas S.M."/>
            <person name="Murat C."/>
            <person name="Riley R.W."/>
            <person name="Salamov A.A."/>
            <person name="Schmutz J."/>
            <person name="Subramanian V."/>
            <person name="Woesten H.A.B."/>
            <person name="Xu J."/>
            <person name="Eastwood D.C."/>
            <person name="Foster G.D."/>
            <person name="Sonnenberg A.S."/>
            <person name="Cullen D."/>
            <person name="de Vries R.P."/>
            <person name="Lundell T."/>
            <person name="Hibbett D.S."/>
            <person name="Henrissat B."/>
            <person name="Burton K.S."/>
            <person name="Kerrigan R.W."/>
            <person name="Challen M.P."/>
            <person name="Grigoriev I.V."/>
            <person name="Martin F."/>
        </authorList>
    </citation>
    <scope>NUCLEOTIDE SEQUENCE [LARGE SCALE GENOMIC DNA]</scope>
    <source>
        <strain evidence="6">JB137-S8 / ATCC MYA-4627 / FGSC 10392</strain>
    </source>
</reference>
<feature type="domain" description="J" evidence="4">
    <location>
        <begin position="79"/>
        <end position="144"/>
    </location>
</feature>
<dbReference type="GO" id="GO:0051787">
    <property type="term" value="F:misfolded protein binding"/>
    <property type="evidence" value="ECO:0007669"/>
    <property type="project" value="TreeGrafter"/>
</dbReference>
<evidence type="ECO:0000313" key="5">
    <source>
        <dbReference type="EMBL" id="EKM81284.1"/>
    </source>
</evidence>
<evidence type="ECO:0000256" key="2">
    <source>
        <dbReference type="SAM" id="MobiDB-lite"/>
    </source>
</evidence>
<feature type="transmembrane region" description="Helical" evidence="3">
    <location>
        <begin position="192"/>
        <end position="211"/>
    </location>
</feature>
<evidence type="ECO:0000259" key="4">
    <source>
        <dbReference type="PROSITE" id="PS50076"/>
    </source>
</evidence>
<keyword evidence="6" id="KW-1185">Reference proteome</keyword>
<dbReference type="GeneID" id="18832386"/>
<dbReference type="PANTHER" id="PTHR44360">
    <property type="entry name" value="DNAJ HOMOLOG SUBFAMILY B MEMBER 9"/>
    <property type="match status" value="1"/>
</dbReference>
<dbReference type="Gene3D" id="1.10.287.110">
    <property type="entry name" value="DnaJ domain"/>
    <property type="match status" value="1"/>
</dbReference>
<dbReference type="InParanoid" id="K5W3B0"/>
<dbReference type="Pfam" id="PF00226">
    <property type="entry name" value="DnaJ"/>
    <property type="match status" value="1"/>
</dbReference>
<dbReference type="GO" id="GO:0051087">
    <property type="term" value="F:protein-folding chaperone binding"/>
    <property type="evidence" value="ECO:0007669"/>
    <property type="project" value="TreeGrafter"/>
</dbReference>
<organism evidence="5 6">
    <name type="scientific">Agaricus bisporus var. burnettii (strain JB137-S8 / ATCC MYA-4627 / FGSC 10392)</name>
    <name type="common">White button mushroom</name>
    <dbReference type="NCBI Taxonomy" id="597362"/>
    <lineage>
        <taxon>Eukaryota</taxon>
        <taxon>Fungi</taxon>
        <taxon>Dikarya</taxon>
        <taxon>Basidiomycota</taxon>
        <taxon>Agaricomycotina</taxon>
        <taxon>Agaricomycetes</taxon>
        <taxon>Agaricomycetidae</taxon>
        <taxon>Agaricales</taxon>
        <taxon>Agaricineae</taxon>
        <taxon>Agaricaceae</taxon>
        <taxon>Agaricus</taxon>
    </lineage>
</organism>
<proteinExistence type="predicted"/>
<dbReference type="GO" id="GO:0036503">
    <property type="term" value="P:ERAD pathway"/>
    <property type="evidence" value="ECO:0007669"/>
    <property type="project" value="TreeGrafter"/>
</dbReference>
<dbReference type="PANTHER" id="PTHR44360:SF1">
    <property type="entry name" value="DNAJ HOMOLOG SUBFAMILY B MEMBER 9"/>
    <property type="match status" value="1"/>
</dbReference>
<dbReference type="PROSITE" id="PS50076">
    <property type="entry name" value="DNAJ_2"/>
    <property type="match status" value="1"/>
</dbReference>
<dbReference type="EMBL" id="JH971388">
    <property type="protein sequence ID" value="EKM81284.1"/>
    <property type="molecule type" value="Genomic_DNA"/>
</dbReference>
<feature type="transmembrane region" description="Helical" evidence="3">
    <location>
        <begin position="232"/>
        <end position="253"/>
    </location>
</feature>
<dbReference type="OMA" id="FSAWGRY"/>
<dbReference type="STRING" id="597362.K5W3B0"/>
<feature type="transmembrane region" description="Helical" evidence="3">
    <location>
        <begin position="52"/>
        <end position="70"/>
    </location>
</feature>
<keyword evidence="1" id="KW-0143">Chaperone</keyword>
<dbReference type="eggNOG" id="ENOG502S3QV">
    <property type="taxonomic scope" value="Eukaryota"/>
</dbReference>
<dbReference type="SMART" id="SM00271">
    <property type="entry name" value="DnaJ"/>
    <property type="match status" value="1"/>
</dbReference>
<protein>
    <recommendedName>
        <fullName evidence="4">J domain-containing protein</fullName>
    </recommendedName>
</protein>
<sequence length="415" mass="46795">MVSGSALFSLVGWSIVPDFATRQLLTFIHKTLANRLPRYSPPSQGTSAYRQHYAYTFAFVVLGYLLYNMIQSARALPPNFYEILGVASHVDENGLKAAFRQFAKWNHPDRPGVGEEGARMFMVVRESFEALKSPAVRFAYDRFGPDVLTWKTCRTQRDFLYHGILQSSGYHIVTFVVLIFWSTIGKHSPASFWRFLVFSFFLLSELTLVIAPPGHKSLIFGLFSNRVIFQHILFLHQLFLFFSVALSRVAPLFSSAVDDPRLEKAVLEKTRALASVADREAPSNGRATVPLMTPLPKEETISLLQSLLPKMQDLVIEHNLKKDSGPLRSAWEQAISRGRRLLFSSDPQNDMQSQVKNFWEAENADITGFSTVDGSAYCVVDGQTEEMNLEPLPSPPRSLSPKHTEKRLSQDVSVD</sequence>
<dbReference type="InterPro" id="IPR001623">
    <property type="entry name" value="DnaJ_domain"/>
</dbReference>
<evidence type="ECO:0000256" key="3">
    <source>
        <dbReference type="SAM" id="Phobius"/>
    </source>
</evidence>
<dbReference type="SUPFAM" id="SSF46565">
    <property type="entry name" value="Chaperone J-domain"/>
    <property type="match status" value="1"/>
</dbReference>
<gene>
    <name evidence="5" type="ORF">AGABI1DRAFT_91018</name>
</gene>
<accession>K5W3B0</accession>
<feature type="region of interest" description="Disordered" evidence="2">
    <location>
        <begin position="387"/>
        <end position="415"/>
    </location>
</feature>
<dbReference type="RefSeq" id="XP_007328733.1">
    <property type="nucleotide sequence ID" value="XM_007328671.1"/>
</dbReference>
<feature type="transmembrane region" description="Helical" evidence="3">
    <location>
        <begin position="159"/>
        <end position="180"/>
    </location>
</feature>
<dbReference type="InterPro" id="IPR036869">
    <property type="entry name" value="J_dom_sf"/>
</dbReference>
<name>K5W3B0_AGABU</name>
<dbReference type="OrthoDB" id="10250354at2759"/>
<evidence type="ECO:0000256" key="1">
    <source>
        <dbReference type="ARBA" id="ARBA00023186"/>
    </source>
</evidence>
<evidence type="ECO:0000313" key="6">
    <source>
        <dbReference type="Proteomes" id="UP000008493"/>
    </source>
</evidence>
<dbReference type="HOGENOM" id="CLU_043818_1_0_1"/>
<dbReference type="Proteomes" id="UP000008493">
    <property type="component" value="Unassembled WGS sequence"/>
</dbReference>
<dbReference type="GO" id="GO:0005783">
    <property type="term" value="C:endoplasmic reticulum"/>
    <property type="evidence" value="ECO:0007669"/>
    <property type="project" value="TreeGrafter"/>
</dbReference>
<dbReference type="InterPro" id="IPR051948">
    <property type="entry name" value="Hsp70_co-chaperone_J-domain"/>
</dbReference>
<keyword evidence="3" id="KW-0472">Membrane</keyword>
<dbReference type="KEGG" id="abp:AGABI1DRAFT91018"/>
<keyword evidence="3" id="KW-0812">Transmembrane</keyword>
<dbReference type="AlphaFoldDB" id="K5W3B0"/>
<keyword evidence="3" id="KW-1133">Transmembrane helix</keyword>
<dbReference type="CDD" id="cd06257">
    <property type="entry name" value="DnaJ"/>
    <property type="match status" value="1"/>
</dbReference>